<gene>
    <name evidence="2" type="ORF">R3P38DRAFT_2788125</name>
</gene>
<accession>A0AAW0AP59</accession>
<dbReference type="EMBL" id="JAWWNJ010000058">
    <property type="protein sequence ID" value="KAK7013863.1"/>
    <property type="molecule type" value="Genomic_DNA"/>
</dbReference>
<organism evidence="2 3">
    <name type="scientific">Favolaschia claudopus</name>
    <dbReference type="NCBI Taxonomy" id="2862362"/>
    <lineage>
        <taxon>Eukaryota</taxon>
        <taxon>Fungi</taxon>
        <taxon>Dikarya</taxon>
        <taxon>Basidiomycota</taxon>
        <taxon>Agaricomycotina</taxon>
        <taxon>Agaricomycetes</taxon>
        <taxon>Agaricomycetidae</taxon>
        <taxon>Agaricales</taxon>
        <taxon>Marasmiineae</taxon>
        <taxon>Mycenaceae</taxon>
        <taxon>Favolaschia</taxon>
    </lineage>
</organism>
<sequence length="168" mass="19962">MSMSYKKLLALADAHTTIVERRVQSLRAQKERNERLRRLRQDHEEHKQRQLEHDLRIQHFERQKKETDAHAKETEERKALQICLEEREAERREACRYRPRKTKIRRAAVSRARTLPRKCLTRKEKRAHRQHPGSNGECEELVQFSQHGTSTAAPTRATIIEVRNSDAL</sequence>
<name>A0AAW0AP59_9AGAR</name>
<evidence type="ECO:0000256" key="1">
    <source>
        <dbReference type="SAM" id="Coils"/>
    </source>
</evidence>
<feature type="coiled-coil region" evidence="1">
    <location>
        <begin position="26"/>
        <end position="77"/>
    </location>
</feature>
<evidence type="ECO:0000313" key="3">
    <source>
        <dbReference type="Proteomes" id="UP001362999"/>
    </source>
</evidence>
<reference evidence="2 3" key="1">
    <citation type="journal article" date="2024" name="J Genomics">
        <title>Draft genome sequencing and assembly of Favolaschia claudopus CIRM-BRFM 2984 isolated from oak limbs.</title>
        <authorList>
            <person name="Navarro D."/>
            <person name="Drula E."/>
            <person name="Chaduli D."/>
            <person name="Cazenave R."/>
            <person name="Ahrendt S."/>
            <person name="Wang J."/>
            <person name="Lipzen A."/>
            <person name="Daum C."/>
            <person name="Barry K."/>
            <person name="Grigoriev I.V."/>
            <person name="Favel A."/>
            <person name="Rosso M.N."/>
            <person name="Martin F."/>
        </authorList>
    </citation>
    <scope>NUCLEOTIDE SEQUENCE [LARGE SCALE GENOMIC DNA]</scope>
    <source>
        <strain evidence="2 3">CIRM-BRFM 2984</strain>
    </source>
</reference>
<dbReference type="Proteomes" id="UP001362999">
    <property type="component" value="Unassembled WGS sequence"/>
</dbReference>
<evidence type="ECO:0000313" key="2">
    <source>
        <dbReference type="EMBL" id="KAK7013863.1"/>
    </source>
</evidence>
<keyword evidence="1" id="KW-0175">Coiled coil</keyword>
<protein>
    <submittedName>
        <fullName evidence="2">Uncharacterized protein</fullName>
    </submittedName>
</protein>
<proteinExistence type="predicted"/>
<comment type="caution">
    <text evidence="2">The sequence shown here is derived from an EMBL/GenBank/DDBJ whole genome shotgun (WGS) entry which is preliminary data.</text>
</comment>
<keyword evidence="3" id="KW-1185">Reference proteome</keyword>
<dbReference type="AlphaFoldDB" id="A0AAW0AP59"/>